<comment type="caution">
    <text evidence="1">The sequence shown here is derived from an EMBL/GenBank/DDBJ whole genome shotgun (WGS) entry which is preliminary data.</text>
</comment>
<reference evidence="1 2" key="2">
    <citation type="journal article" date="2022" name="Mol. Ecol. Resour.">
        <title>The genomes of chicory, endive, great burdock and yacon provide insights into Asteraceae paleo-polyploidization history and plant inulin production.</title>
        <authorList>
            <person name="Fan W."/>
            <person name="Wang S."/>
            <person name="Wang H."/>
            <person name="Wang A."/>
            <person name="Jiang F."/>
            <person name="Liu H."/>
            <person name="Zhao H."/>
            <person name="Xu D."/>
            <person name="Zhang Y."/>
        </authorList>
    </citation>
    <scope>NUCLEOTIDE SEQUENCE [LARGE SCALE GENOMIC DNA]</scope>
    <source>
        <strain evidence="2">cv. Yunnan</strain>
        <tissue evidence="1">Leaves</tissue>
    </source>
</reference>
<reference evidence="2" key="1">
    <citation type="journal article" date="2022" name="Mol. Ecol. Resour.">
        <title>The genomes of chicory, endive, great burdock and yacon provide insights into Asteraceae palaeo-polyploidization history and plant inulin production.</title>
        <authorList>
            <person name="Fan W."/>
            <person name="Wang S."/>
            <person name="Wang H."/>
            <person name="Wang A."/>
            <person name="Jiang F."/>
            <person name="Liu H."/>
            <person name="Zhao H."/>
            <person name="Xu D."/>
            <person name="Zhang Y."/>
        </authorList>
    </citation>
    <scope>NUCLEOTIDE SEQUENCE [LARGE SCALE GENOMIC DNA]</scope>
    <source>
        <strain evidence="2">cv. Yunnan</strain>
    </source>
</reference>
<proteinExistence type="predicted"/>
<protein>
    <submittedName>
        <fullName evidence="1">Uncharacterized protein</fullName>
    </submittedName>
</protein>
<name>A0ACB9KCK1_9ASTR</name>
<dbReference type="EMBL" id="CM042018">
    <property type="protein sequence ID" value="KAI3830041.1"/>
    <property type="molecule type" value="Genomic_DNA"/>
</dbReference>
<evidence type="ECO:0000313" key="1">
    <source>
        <dbReference type="EMBL" id="KAI3830041.1"/>
    </source>
</evidence>
<organism evidence="1 2">
    <name type="scientific">Smallanthus sonchifolius</name>
    <dbReference type="NCBI Taxonomy" id="185202"/>
    <lineage>
        <taxon>Eukaryota</taxon>
        <taxon>Viridiplantae</taxon>
        <taxon>Streptophyta</taxon>
        <taxon>Embryophyta</taxon>
        <taxon>Tracheophyta</taxon>
        <taxon>Spermatophyta</taxon>
        <taxon>Magnoliopsida</taxon>
        <taxon>eudicotyledons</taxon>
        <taxon>Gunneridae</taxon>
        <taxon>Pentapetalae</taxon>
        <taxon>asterids</taxon>
        <taxon>campanulids</taxon>
        <taxon>Asterales</taxon>
        <taxon>Asteraceae</taxon>
        <taxon>Asteroideae</taxon>
        <taxon>Heliantheae alliance</taxon>
        <taxon>Millerieae</taxon>
        <taxon>Smallanthus</taxon>
    </lineage>
</organism>
<evidence type="ECO:0000313" key="2">
    <source>
        <dbReference type="Proteomes" id="UP001056120"/>
    </source>
</evidence>
<dbReference type="Proteomes" id="UP001056120">
    <property type="component" value="Linkage Group LG01"/>
</dbReference>
<sequence length="654" mass="74081">MWLFCQTPQTIQQSHFPLRKRHHPSRLHSHTRHPTSVTLRPSTNNTNHLIQSLCKKGHIKQAIQALTQEPNPTQRTYELLILSCAVANSLPDAVTVNRHLINDGFDADPFLATKLIDMYSELGSIEYARKVFDEMSNRTIYVYNAYFQALTRANHGLDVFDLVYFMNTSGIKPDRFTYTYVLKACVASDASVSLLPKGKEIHAHILRHGFETNVHIMTTLVDMYARFGCVSQAGHVFNRIASKNVVSWSAMIACYAKNGMPFDALRVFGEMMLEVNDLTPNSVTMVSVLQACGAIAALEQGKLLHGYILRRGLDSVLPVLASLITMYARCGDLEVGRRVFDQMVRRDVVSWNAMISSYGMHGFGKKAIEVYNEMVSNKIVPSPITFVSVLGACSHSGLVDEGKNLFESITRDHSMRLTVEHYACMVDLLGRANRLEEAAKIIQDMRIEPGPKVWGSLLGSCRIHCNVELAERASKRLFELEPTNAGNYVLLAEIYAEARLWDEVFKVKKLLQTRGLQKKPGCSWIEVKKRVYSFESVDEFNPHVEQLHAFLLKLSTEMKEYGYQPKTKVVLYDVDEVEKERILLGHSEKLAVAFGLINSSKGETIRITKNLRLCEDCHSVTKFVSKFADREILVRDVNRIHRFRDGVCSCGDYW</sequence>
<gene>
    <name evidence="1" type="ORF">L1987_04173</name>
</gene>
<keyword evidence="2" id="KW-1185">Reference proteome</keyword>
<accession>A0ACB9KCK1</accession>